<dbReference type="STRING" id="288992.SAMN04488522_10940"/>
<keyword evidence="2" id="KW-1185">Reference proteome</keyword>
<evidence type="ECO:0000313" key="1">
    <source>
        <dbReference type="EMBL" id="SHG97713.1"/>
    </source>
</evidence>
<evidence type="ECO:0008006" key="3">
    <source>
        <dbReference type="Google" id="ProtNLM"/>
    </source>
</evidence>
<dbReference type="AlphaFoldDB" id="A0A1M5P907"/>
<name>A0A1M5P907_9SPHI</name>
<protein>
    <recommendedName>
        <fullName evidence="3">DUF4468 domain-containing protein</fullName>
    </recommendedName>
</protein>
<proteinExistence type="predicted"/>
<dbReference type="EMBL" id="FQUQ01000009">
    <property type="protein sequence ID" value="SHG97713.1"/>
    <property type="molecule type" value="Genomic_DNA"/>
</dbReference>
<evidence type="ECO:0000313" key="2">
    <source>
        <dbReference type="Proteomes" id="UP000184287"/>
    </source>
</evidence>
<sequence length="241" mass="27035">MKFHKIIFALVLAFFVQFSYAQGRYFEVVCEKSNNSMFGDAFYGFVRPLGNKPEIIFQLTNKSKSKAELMKLLQSYLKSRPALKVDKVVAGQGAYICYRDFASIGDKNQCYSDITALTYIYAVPLDDMIKIRIGLDSKIFATLNDAKLQISPSDAVVSEGDVPFGDYRYVQPSGYKTGNTGGLLGKMKEKVKRPGLAYPDSVFDAEGKVVNAVNKQIIEAFYDGYVTDLKKFLDENFSKNK</sequence>
<dbReference type="Proteomes" id="UP000184287">
    <property type="component" value="Unassembled WGS sequence"/>
</dbReference>
<organism evidence="1 2">
    <name type="scientific">Pedobacter caeni</name>
    <dbReference type="NCBI Taxonomy" id="288992"/>
    <lineage>
        <taxon>Bacteria</taxon>
        <taxon>Pseudomonadati</taxon>
        <taxon>Bacteroidota</taxon>
        <taxon>Sphingobacteriia</taxon>
        <taxon>Sphingobacteriales</taxon>
        <taxon>Sphingobacteriaceae</taxon>
        <taxon>Pedobacter</taxon>
    </lineage>
</organism>
<dbReference type="OrthoDB" id="673461at2"/>
<gene>
    <name evidence="1" type="ORF">SAMN04488522_10940</name>
</gene>
<accession>A0A1M5P907</accession>
<dbReference type="RefSeq" id="WP_073238565.1">
    <property type="nucleotide sequence ID" value="NZ_FQUQ01000009.1"/>
</dbReference>
<reference evidence="2" key="1">
    <citation type="submission" date="2016-11" db="EMBL/GenBank/DDBJ databases">
        <authorList>
            <person name="Varghese N."/>
            <person name="Submissions S."/>
        </authorList>
    </citation>
    <scope>NUCLEOTIDE SEQUENCE [LARGE SCALE GENOMIC DNA]</scope>
    <source>
        <strain evidence="2">DSM 16990</strain>
    </source>
</reference>